<accession>A0A139PKA8</accession>
<proteinExistence type="predicted"/>
<comment type="caution">
    <text evidence="1">The sequence shown here is derived from an EMBL/GenBank/DDBJ whole genome shotgun (WGS) entry which is preliminary data.</text>
</comment>
<sequence length="94" mass="11550">MDKKELQKLEDEHNRKLRDLERLEMDLDDDFHKFSRETDHLLEALSYACRDSGFAEIQPYIFEIENNLDSYHQLYKNRIENVLEARHQENKNFY</sequence>
<name>A0A139PKA8_STROR</name>
<reference evidence="1 2" key="1">
    <citation type="submission" date="2016-01" db="EMBL/GenBank/DDBJ databases">
        <title>Highly variable Streptococcus oralis are common among viridans streptococci isolated from primates.</title>
        <authorList>
            <person name="Denapaite D."/>
            <person name="Rieger M."/>
            <person name="Koendgen S."/>
            <person name="Brueckner R."/>
            <person name="Ochigava I."/>
            <person name="Kappeler P."/>
            <person name="Maetz-Rensing K."/>
            <person name="Leendertz F."/>
            <person name="Hakenbeck R."/>
        </authorList>
    </citation>
    <scope>NUCLEOTIDE SEQUENCE [LARGE SCALE GENOMIC DNA]</scope>
    <source>
        <strain evidence="1 2">DD21</strain>
    </source>
</reference>
<evidence type="ECO:0000313" key="2">
    <source>
        <dbReference type="Proteomes" id="UP000070053"/>
    </source>
</evidence>
<dbReference type="EMBL" id="LQZP01000277">
    <property type="protein sequence ID" value="KXT90699.1"/>
    <property type="molecule type" value="Genomic_DNA"/>
</dbReference>
<protein>
    <submittedName>
        <fullName evidence="1">Uncharacterized protein</fullName>
    </submittedName>
</protein>
<organism evidence="1 2">
    <name type="scientific">Streptococcus oralis</name>
    <dbReference type="NCBI Taxonomy" id="1303"/>
    <lineage>
        <taxon>Bacteria</taxon>
        <taxon>Bacillati</taxon>
        <taxon>Bacillota</taxon>
        <taxon>Bacilli</taxon>
        <taxon>Lactobacillales</taxon>
        <taxon>Streptococcaceae</taxon>
        <taxon>Streptococcus</taxon>
    </lineage>
</organism>
<gene>
    <name evidence="1" type="ORF">SORDD21_01102</name>
</gene>
<dbReference type="PATRIC" id="fig|1303.81.peg.1346"/>
<dbReference type="AlphaFoldDB" id="A0A139PKA8"/>
<evidence type="ECO:0000313" key="1">
    <source>
        <dbReference type="EMBL" id="KXT90699.1"/>
    </source>
</evidence>
<dbReference type="Proteomes" id="UP000070053">
    <property type="component" value="Unassembled WGS sequence"/>
</dbReference>
<dbReference type="OrthoDB" id="2223539at2"/>